<proteinExistence type="predicted"/>
<evidence type="ECO:0000313" key="2">
    <source>
        <dbReference type="Proteomes" id="UP001316803"/>
    </source>
</evidence>
<accession>A0AAN8I2K6</accession>
<dbReference type="Proteomes" id="UP001316803">
    <property type="component" value="Unassembled WGS sequence"/>
</dbReference>
<gene>
    <name evidence="1" type="ORF">OHC33_010110</name>
</gene>
<name>A0AAN8I2K6_9EURO</name>
<evidence type="ECO:0000313" key="1">
    <source>
        <dbReference type="EMBL" id="KAK5948859.1"/>
    </source>
</evidence>
<comment type="caution">
    <text evidence="1">The sequence shown here is derived from an EMBL/GenBank/DDBJ whole genome shotgun (WGS) entry which is preliminary data.</text>
</comment>
<protein>
    <submittedName>
        <fullName evidence="1">Uncharacterized protein</fullName>
    </submittedName>
</protein>
<dbReference type="AlphaFoldDB" id="A0AAN8I2K6"/>
<dbReference type="EMBL" id="JAKLMC020000042">
    <property type="protein sequence ID" value="KAK5948859.1"/>
    <property type="molecule type" value="Genomic_DNA"/>
</dbReference>
<keyword evidence="2" id="KW-1185">Reference proteome</keyword>
<sequence length="183" mass="20067">MSLAYLMIPDAANAIVEPSTNPCPPCDAMKAGLRSRWEAVTKSYEAVKENLELRQRGLRVDQETLATWEPGSEGHKVFTSKVKKHEIGLKEAQKLMTAAASKLKDVNNEPDSPALGVYEKMQEAIVGSCNPEASRVFWYGPVAEIEDTMAEAGIIDPPPTEFPPAEVLQRHGEGPHAIIDWNA</sequence>
<organism evidence="1 2">
    <name type="scientific">Knufia fluminis</name>
    <dbReference type="NCBI Taxonomy" id="191047"/>
    <lineage>
        <taxon>Eukaryota</taxon>
        <taxon>Fungi</taxon>
        <taxon>Dikarya</taxon>
        <taxon>Ascomycota</taxon>
        <taxon>Pezizomycotina</taxon>
        <taxon>Eurotiomycetes</taxon>
        <taxon>Chaetothyriomycetidae</taxon>
        <taxon>Chaetothyriales</taxon>
        <taxon>Trichomeriaceae</taxon>
        <taxon>Knufia</taxon>
    </lineage>
</organism>
<reference evidence="1 2" key="1">
    <citation type="submission" date="2022-12" db="EMBL/GenBank/DDBJ databases">
        <title>Genomic features and morphological characterization of a novel Knufia sp. strain isolated from spacecraft assembly facility.</title>
        <authorList>
            <person name="Teixeira M."/>
            <person name="Chander A.M."/>
            <person name="Stajich J.E."/>
            <person name="Venkateswaran K."/>
        </authorList>
    </citation>
    <scope>NUCLEOTIDE SEQUENCE [LARGE SCALE GENOMIC DNA]</scope>
    <source>
        <strain evidence="1 2">FJI-L2-BK-P2</strain>
    </source>
</reference>